<accession>A0A382GTB9</accession>
<evidence type="ECO:0000313" key="1">
    <source>
        <dbReference type="EMBL" id="SVB77793.1"/>
    </source>
</evidence>
<name>A0A382GTB9_9ZZZZ</name>
<gene>
    <name evidence="1" type="ORF">METZ01_LOCUS230647</name>
</gene>
<organism evidence="1">
    <name type="scientific">marine metagenome</name>
    <dbReference type="NCBI Taxonomy" id="408172"/>
    <lineage>
        <taxon>unclassified sequences</taxon>
        <taxon>metagenomes</taxon>
        <taxon>ecological metagenomes</taxon>
    </lineage>
</organism>
<dbReference type="AlphaFoldDB" id="A0A382GTB9"/>
<proteinExistence type="predicted"/>
<sequence>MTMRLLEYTAPPPYGVKITRNGYVNFETRTGFLENGCAAYQWVPDDETGQIPIRYLYDVHRRIEDYLNREDFREAVLEFVELYGCWFSADVTSKKYNLHNVDEWRSEWEHVQRVVEVLDMYVQHPYLTSGHTSNEEIERKLNQFTNITIESGRIAIRPMSIGGSVWALIASDYFDGVTYTPCPNPKCPREIPSTSPTTGRRVKYCSQSCKNAVHYLAGKRKKEKKNDMPSLAEMAKAFKEFNEQEKNN</sequence>
<dbReference type="EMBL" id="UINC01057048">
    <property type="protein sequence ID" value="SVB77793.1"/>
    <property type="molecule type" value="Genomic_DNA"/>
</dbReference>
<reference evidence="1" key="1">
    <citation type="submission" date="2018-05" db="EMBL/GenBank/DDBJ databases">
        <authorList>
            <person name="Lanie J.A."/>
            <person name="Ng W.-L."/>
            <person name="Kazmierczak K.M."/>
            <person name="Andrzejewski T.M."/>
            <person name="Davidsen T.M."/>
            <person name="Wayne K.J."/>
            <person name="Tettelin H."/>
            <person name="Glass J.I."/>
            <person name="Rusch D."/>
            <person name="Podicherti R."/>
            <person name="Tsui H.-C.T."/>
            <person name="Winkler M.E."/>
        </authorList>
    </citation>
    <scope>NUCLEOTIDE SEQUENCE</scope>
</reference>
<protein>
    <submittedName>
        <fullName evidence="1">Uncharacterized protein</fullName>
    </submittedName>
</protein>